<gene>
    <name evidence="5" type="ORF">DES53_11928</name>
</gene>
<keyword evidence="1" id="KW-0805">Transcription regulation</keyword>
<dbReference type="InterPro" id="IPR000843">
    <property type="entry name" value="HTH_LacI"/>
</dbReference>
<dbReference type="PROSITE" id="PS50932">
    <property type="entry name" value="HTH_LACI_2"/>
    <property type="match status" value="1"/>
</dbReference>
<name>A0A366H1U8_9BACT</name>
<dbReference type="SUPFAM" id="SSF53822">
    <property type="entry name" value="Periplasmic binding protein-like I"/>
    <property type="match status" value="1"/>
</dbReference>
<dbReference type="Pfam" id="PF13377">
    <property type="entry name" value="Peripla_BP_3"/>
    <property type="match status" value="1"/>
</dbReference>
<accession>A0A366H1U8</accession>
<dbReference type="PROSITE" id="PS00356">
    <property type="entry name" value="HTH_LACI_1"/>
    <property type="match status" value="1"/>
</dbReference>
<evidence type="ECO:0000256" key="1">
    <source>
        <dbReference type="ARBA" id="ARBA00023015"/>
    </source>
</evidence>
<sequence>MSSANAAVSLQDIATRAGVSAMTVSRVLRNSPRVSEAAKKKVMQAARALKYQPDPHLARMMTMVRSRKAPKVRAVLAVVREGTPQDALHDTAYQYVSIGDIRNRAEKHGYYAEEFWMGRDGMTPARLGKVLQARGIEGLIVSPQSSQMLCAQMDYAPFAAVTFGYGLKQPSLHRAAGNMTLGVQMATTQLAARGYKRIGLAVTRWVDDRAEHAYSGAMLFFQQSMPKSSRVPILLFPHNDLRKCASVFKEWMKTHQPDALISFDTYVPDWLKQLGLRIPEDIGLVVHDWTHRMKGLAGIYQRRDEVAAAGVDLVATQLLQHERGVPEVPRQILIPPAWMEGDSVCGSG</sequence>
<keyword evidence="3" id="KW-0804">Transcription</keyword>
<protein>
    <submittedName>
        <fullName evidence="5">LacI family transcriptional regulator</fullName>
    </submittedName>
</protein>
<dbReference type="SMART" id="SM00354">
    <property type="entry name" value="HTH_LACI"/>
    <property type="match status" value="1"/>
</dbReference>
<keyword evidence="2" id="KW-0238">DNA-binding</keyword>
<reference evidence="5 6" key="1">
    <citation type="submission" date="2018-06" db="EMBL/GenBank/DDBJ databases">
        <title>Genomic Encyclopedia of Type Strains, Phase IV (KMG-IV): sequencing the most valuable type-strain genomes for metagenomic binning, comparative biology and taxonomic classification.</title>
        <authorList>
            <person name="Goeker M."/>
        </authorList>
    </citation>
    <scope>NUCLEOTIDE SEQUENCE [LARGE SCALE GENOMIC DNA]</scope>
    <source>
        <strain evidence="5 6">DSM 25532</strain>
    </source>
</reference>
<dbReference type="EMBL" id="QNRR01000019">
    <property type="protein sequence ID" value="RBP35862.1"/>
    <property type="molecule type" value="Genomic_DNA"/>
</dbReference>
<keyword evidence="6" id="KW-1185">Reference proteome</keyword>
<dbReference type="PANTHER" id="PTHR30146">
    <property type="entry name" value="LACI-RELATED TRANSCRIPTIONAL REPRESSOR"/>
    <property type="match status" value="1"/>
</dbReference>
<dbReference type="RefSeq" id="WP_113962120.1">
    <property type="nucleotide sequence ID" value="NZ_QNRR01000019.1"/>
</dbReference>
<comment type="caution">
    <text evidence="5">The sequence shown here is derived from an EMBL/GenBank/DDBJ whole genome shotgun (WGS) entry which is preliminary data.</text>
</comment>
<dbReference type="InterPro" id="IPR028082">
    <property type="entry name" value="Peripla_BP_I"/>
</dbReference>
<evidence type="ECO:0000256" key="3">
    <source>
        <dbReference type="ARBA" id="ARBA00023163"/>
    </source>
</evidence>
<dbReference type="GO" id="GO:0003700">
    <property type="term" value="F:DNA-binding transcription factor activity"/>
    <property type="evidence" value="ECO:0007669"/>
    <property type="project" value="TreeGrafter"/>
</dbReference>
<evidence type="ECO:0000313" key="5">
    <source>
        <dbReference type="EMBL" id="RBP35862.1"/>
    </source>
</evidence>
<dbReference type="CDD" id="cd01392">
    <property type="entry name" value="HTH_LacI"/>
    <property type="match status" value="1"/>
</dbReference>
<dbReference type="Gene3D" id="3.40.50.2300">
    <property type="match status" value="2"/>
</dbReference>
<dbReference type="GO" id="GO:0000976">
    <property type="term" value="F:transcription cis-regulatory region binding"/>
    <property type="evidence" value="ECO:0007669"/>
    <property type="project" value="TreeGrafter"/>
</dbReference>
<dbReference type="Gene3D" id="1.10.260.40">
    <property type="entry name" value="lambda repressor-like DNA-binding domains"/>
    <property type="match status" value="1"/>
</dbReference>
<dbReference type="OrthoDB" id="183213at2"/>
<dbReference type="InterPro" id="IPR010982">
    <property type="entry name" value="Lambda_DNA-bd_dom_sf"/>
</dbReference>
<proteinExistence type="predicted"/>
<organism evidence="5 6">
    <name type="scientific">Roseimicrobium gellanilyticum</name>
    <dbReference type="NCBI Taxonomy" id="748857"/>
    <lineage>
        <taxon>Bacteria</taxon>
        <taxon>Pseudomonadati</taxon>
        <taxon>Verrucomicrobiota</taxon>
        <taxon>Verrucomicrobiia</taxon>
        <taxon>Verrucomicrobiales</taxon>
        <taxon>Verrucomicrobiaceae</taxon>
        <taxon>Roseimicrobium</taxon>
    </lineage>
</organism>
<dbReference type="Pfam" id="PF00356">
    <property type="entry name" value="LacI"/>
    <property type="match status" value="1"/>
</dbReference>
<dbReference type="Proteomes" id="UP000253426">
    <property type="component" value="Unassembled WGS sequence"/>
</dbReference>
<evidence type="ECO:0000313" key="6">
    <source>
        <dbReference type="Proteomes" id="UP000253426"/>
    </source>
</evidence>
<dbReference type="AlphaFoldDB" id="A0A366H1U8"/>
<dbReference type="InterPro" id="IPR046335">
    <property type="entry name" value="LacI/GalR-like_sensor"/>
</dbReference>
<dbReference type="PANTHER" id="PTHR30146:SF109">
    <property type="entry name" value="HTH-TYPE TRANSCRIPTIONAL REGULATOR GALS"/>
    <property type="match status" value="1"/>
</dbReference>
<dbReference type="SUPFAM" id="SSF47413">
    <property type="entry name" value="lambda repressor-like DNA-binding domains"/>
    <property type="match status" value="1"/>
</dbReference>
<evidence type="ECO:0000256" key="2">
    <source>
        <dbReference type="ARBA" id="ARBA00023125"/>
    </source>
</evidence>
<feature type="domain" description="HTH lacI-type" evidence="4">
    <location>
        <begin position="8"/>
        <end position="62"/>
    </location>
</feature>
<evidence type="ECO:0000259" key="4">
    <source>
        <dbReference type="PROSITE" id="PS50932"/>
    </source>
</evidence>